<evidence type="ECO:0000313" key="2">
    <source>
        <dbReference type="EnsemblMetazoa" id="CJA33082.1"/>
    </source>
</evidence>
<evidence type="ECO:0000313" key="3">
    <source>
        <dbReference type="Proteomes" id="UP000005237"/>
    </source>
</evidence>
<feature type="compositionally biased region" description="Basic and acidic residues" evidence="1">
    <location>
        <begin position="251"/>
        <end position="263"/>
    </location>
</feature>
<dbReference type="AlphaFoldDB" id="A0A8R1EE98"/>
<feature type="region of interest" description="Disordered" evidence="1">
    <location>
        <begin position="1"/>
        <end position="39"/>
    </location>
</feature>
<dbReference type="EnsemblMetazoa" id="CJA33082.1">
    <property type="protein sequence ID" value="CJA33082.1"/>
    <property type="gene ID" value="WBGene00208929"/>
</dbReference>
<feature type="compositionally biased region" description="Low complexity" evidence="1">
    <location>
        <begin position="321"/>
        <end position="336"/>
    </location>
</feature>
<reference evidence="2" key="2">
    <citation type="submission" date="2022-06" db="UniProtKB">
        <authorList>
            <consortium name="EnsemblMetazoa"/>
        </authorList>
    </citation>
    <scope>IDENTIFICATION</scope>
    <source>
        <strain evidence="2">DF5081</strain>
    </source>
</reference>
<sequence>MRSASSASFVRPSVSASSFGSYHARPIPPPYNPNFKQPRPLRYPVVIPPSDRPQSVKPETRHCQMPSIKEFAENAQKMMMKRHPNSVHLSELTDLYSQEYGVSVDPLQLFSKSWKMLVSTTFKDWLVVVNSDVKLREDWALKNILMAAISQKMRGLTMGARKSLRTPEKPPGLNLKTEVASPPPPESYNRSTTTRPATEVGSNYYRNASSSSSPQPSPATLSPPIIQSTRMPRSYFPAGRLLGQALAAVKRQSDHTDSGRLADHSTAPPVSISSNVTNNEPAEPKACGSVAGRRALLLPPMSKGAGVKPLHRHLSTQSPESVFRVPTSSTVSRTSSNLLDDAMRTDLPESDVEYW</sequence>
<feature type="compositionally biased region" description="Low complexity" evidence="1">
    <location>
        <begin position="209"/>
        <end position="224"/>
    </location>
</feature>
<name>A0A8R1EE98_CAEJA</name>
<protein>
    <submittedName>
        <fullName evidence="2">Uncharacterized protein</fullName>
    </submittedName>
</protein>
<feature type="region of interest" description="Disordered" evidence="1">
    <location>
        <begin position="247"/>
        <end position="287"/>
    </location>
</feature>
<proteinExistence type="predicted"/>
<organism evidence="2 3">
    <name type="scientific">Caenorhabditis japonica</name>
    <dbReference type="NCBI Taxonomy" id="281687"/>
    <lineage>
        <taxon>Eukaryota</taxon>
        <taxon>Metazoa</taxon>
        <taxon>Ecdysozoa</taxon>
        <taxon>Nematoda</taxon>
        <taxon>Chromadorea</taxon>
        <taxon>Rhabditida</taxon>
        <taxon>Rhabditina</taxon>
        <taxon>Rhabditomorpha</taxon>
        <taxon>Rhabditoidea</taxon>
        <taxon>Rhabditidae</taxon>
        <taxon>Peloderinae</taxon>
        <taxon>Caenorhabditis</taxon>
    </lineage>
</organism>
<feature type="region of interest" description="Disordered" evidence="1">
    <location>
        <begin position="300"/>
        <end position="355"/>
    </location>
</feature>
<feature type="compositionally biased region" description="Polar residues" evidence="1">
    <location>
        <begin position="271"/>
        <end position="280"/>
    </location>
</feature>
<feature type="compositionally biased region" description="Polar residues" evidence="1">
    <location>
        <begin position="1"/>
        <end position="20"/>
    </location>
</feature>
<accession>A0A8R1EE98</accession>
<dbReference type="Proteomes" id="UP000005237">
    <property type="component" value="Unassembled WGS sequence"/>
</dbReference>
<feature type="compositionally biased region" description="Polar residues" evidence="1">
    <location>
        <begin position="188"/>
        <end position="208"/>
    </location>
</feature>
<evidence type="ECO:0000256" key="1">
    <source>
        <dbReference type="SAM" id="MobiDB-lite"/>
    </source>
</evidence>
<feature type="region of interest" description="Disordered" evidence="1">
    <location>
        <begin position="160"/>
        <end position="230"/>
    </location>
</feature>
<keyword evidence="3" id="KW-1185">Reference proteome</keyword>
<reference evidence="3" key="1">
    <citation type="submission" date="2010-08" db="EMBL/GenBank/DDBJ databases">
        <authorList>
            <consortium name="Caenorhabditis japonica Sequencing Consortium"/>
            <person name="Wilson R.K."/>
        </authorList>
    </citation>
    <scope>NUCLEOTIDE SEQUENCE [LARGE SCALE GENOMIC DNA]</scope>
    <source>
        <strain evidence="3">DF5081</strain>
    </source>
</reference>